<evidence type="ECO:0000313" key="3">
    <source>
        <dbReference type="Proteomes" id="UP000199328"/>
    </source>
</evidence>
<evidence type="ECO:0000256" key="1">
    <source>
        <dbReference type="SAM" id="Phobius"/>
    </source>
</evidence>
<keyword evidence="1" id="KW-1133">Transmembrane helix</keyword>
<sequence>MIVLIAAVLGVVVGLSRARARGGNRLDMAQYAAVHGIIFALIGLFVTLAIHRAAL</sequence>
<reference evidence="3" key="1">
    <citation type="submission" date="2016-10" db="EMBL/GenBank/DDBJ databases">
        <authorList>
            <person name="Varghese N."/>
            <person name="Submissions S."/>
        </authorList>
    </citation>
    <scope>NUCLEOTIDE SEQUENCE [LARGE SCALE GENOMIC DNA]</scope>
    <source>
        <strain evidence="3">CGMCC 1.10789</strain>
    </source>
</reference>
<dbReference type="STRING" id="990712.SAMN05216257_102497"/>
<feature type="transmembrane region" description="Helical" evidence="1">
    <location>
        <begin position="28"/>
        <end position="50"/>
    </location>
</feature>
<gene>
    <name evidence="2" type="ORF">SAMN05216257_102497</name>
</gene>
<name>A0A1G9BCP5_9RHOB</name>
<proteinExistence type="predicted"/>
<protein>
    <submittedName>
        <fullName evidence="2">Uncharacterized protein</fullName>
    </submittedName>
</protein>
<keyword evidence="1" id="KW-0472">Membrane</keyword>
<accession>A0A1G9BCP5</accession>
<organism evidence="2 3">
    <name type="scientific">Meinhardsimonia xiamenensis</name>
    <dbReference type="NCBI Taxonomy" id="990712"/>
    <lineage>
        <taxon>Bacteria</taxon>
        <taxon>Pseudomonadati</taxon>
        <taxon>Pseudomonadota</taxon>
        <taxon>Alphaproteobacteria</taxon>
        <taxon>Rhodobacterales</taxon>
        <taxon>Paracoccaceae</taxon>
        <taxon>Meinhardsimonia</taxon>
    </lineage>
</organism>
<evidence type="ECO:0000313" key="2">
    <source>
        <dbReference type="EMBL" id="SDK37261.1"/>
    </source>
</evidence>
<dbReference type="RefSeq" id="WP_170068401.1">
    <property type="nucleotide sequence ID" value="NZ_FNFV01000002.1"/>
</dbReference>
<dbReference type="EMBL" id="FNFV01000002">
    <property type="protein sequence ID" value="SDK37261.1"/>
    <property type="molecule type" value="Genomic_DNA"/>
</dbReference>
<dbReference type="AlphaFoldDB" id="A0A1G9BCP5"/>
<dbReference type="Proteomes" id="UP000199328">
    <property type="component" value="Unassembled WGS sequence"/>
</dbReference>
<keyword evidence="1" id="KW-0812">Transmembrane</keyword>
<keyword evidence="3" id="KW-1185">Reference proteome</keyword>